<dbReference type="EMBL" id="SMCS01000008">
    <property type="protein sequence ID" value="TCV92163.1"/>
    <property type="molecule type" value="Genomic_DNA"/>
</dbReference>
<feature type="chain" id="PRO_5020930890" evidence="2">
    <location>
        <begin position="23"/>
        <end position="149"/>
    </location>
</feature>
<gene>
    <name evidence="3" type="ORF">EC912_108158</name>
</gene>
<accession>A0A4R3YMV1</accession>
<name>A0A4R3YMV1_9GAMM</name>
<dbReference type="AlphaFoldDB" id="A0A4R3YMV1"/>
<reference evidence="3 4" key="1">
    <citation type="submission" date="2019-03" db="EMBL/GenBank/DDBJ databases">
        <title>Above-ground endophytic microbial communities from plants in different locations in the United States.</title>
        <authorList>
            <person name="Frank C."/>
        </authorList>
    </citation>
    <scope>NUCLEOTIDE SEQUENCE [LARGE SCALE GENOMIC DNA]</scope>
    <source>
        <strain evidence="3 4">LP_13_YM</strain>
    </source>
</reference>
<evidence type="ECO:0000256" key="2">
    <source>
        <dbReference type="SAM" id="SignalP"/>
    </source>
</evidence>
<feature type="compositionally biased region" description="Basic and acidic residues" evidence="1">
    <location>
        <begin position="26"/>
        <end position="97"/>
    </location>
</feature>
<evidence type="ECO:0000313" key="3">
    <source>
        <dbReference type="EMBL" id="TCV92163.1"/>
    </source>
</evidence>
<protein>
    <submittedName>
        <fullName evidence="3">Ni/Co efflux regulator RcnB</fullName>
    </submittedName>
</protein>
<keyword evidence="2" id="KW-0732">Signal</keyword>
<dbReference type="OrthoDB" id="6025819at2"/>
<dbReference type="Pfam" id="PF11776">
    <property type="entry name" value="RcnB"/>
    <property type="match status" value="1"/>
</dbReference>
<dbReference type="Proteomes" id="UP000295645">
    <property type="component" value="Unassembled WGS sequence"/>
</dbReference>
<dbReference type="Gene3D" id="3.10.450.160">
    <property type="entry name" value="inner membrane protein cigr"/>
    <property type="match status" value="1"/>
</dbReference>
<comment type="caution">
    <text evidence="3">The sequence shown here is derived from an EMBL/GenBank/DDBJ whole genome shotgun (WGS) entry which is preliminary data.</text>
</comment>
<organism evidence="3 4">
    <name type="scientific">Luteibacter rhizovicinus</name>
    <dbReference type="NCBI Taxonomy" id="242606"/>
    <lineage>
        <taxon>Bacteria</taxon>
        <taxon>Pseudomonadati</taxon>
        <taxon>Pseudomonadota</taxon>
        <taxon>Gammaproteobacteria</taxon>
        <taxon>Lysobacterales</taxon>
        <taxon>Rhodanobacteraceae</taxon>
        <taxon>Luteibacter</taxon>
    </lineage>
</organism>
<dbReference type="InterPro" id="IPR024572">
    <property type="entry name" value="RcnB"/>
</dbReference>
<keyword evidence="4" id="KW-1185">Reference proteome</keyword>
<proteinExistence type="predicted"/>
<feature type="signal peptide" evidence="2">
    <location>
        <begin position="1"/>
        <end position="22"/>
    </location>
</feature>
<feature type="region of interest" description="Disordered" evidence="1">
    <location>
        <begin position="22"/>
        <end position="97"/>
    </location>
</feature>
<evidence type="ECO:0000313" key="4">
    <source>
        <dbReference type="Proteomes" id="UP000295645"/>
    </source>
</evidence>
<evidence type="ECO:0000256" key="1">
    <source>
        <dbReference type="SAM" id="MobiDB-lite"/>
    </source>
</evidence>
<sequence length="149" mass="17319">MKMLTRAFLCLAVVGAAAPVFAQDRPQQDQDQQRGDHRDDQRGGQRDDQRGDQRGDRHDNGNRNGDRHDDRYDNRAERRGPPPDHGGHWERGHRAPDVYRRDDYVVNDYRSYRLREPPRGYHWVRSDSNDFLLIAITTGVIADIVSQSQ</sequence>